<evidence type="ECO:0000259" key="8">
    <source>
        <dbReference type="PROSITE" id="PS51405"/>
    </source>
</evidence>
<evidence type="ECO:0000256" key="2">
    <source>
        <dbReference type="ARBA" id="ARBA00022559"/>
    </source>
</evidence>
<comment type="cofactor">
    <cofactor evidence="1">
        <name>heme b</name>
        <dbReference type="ChEBI" id="CHEBI:60344"/>
    </cofactor>
</comment>
<dbReference type="PANTHER" id="PTHR33577:SF9">
    <property type="entry name" value="PEROXIDASE STCC"/>
    <property type="match status" value="1"/>
</dbReference>
<comment type="caution">
    <text evidence="9">The sequence shown here is derived from an EMBL/GenBank/DDBJ whole genome shotgun (WGS) entry which is preliminary data.</text>
</comment>
<sequence>MTYSQFYTPRSQEAAELPPDHPVVSSLYPGKFCPCALKETHNEETHKYRAPQEEDIRSVCPALNTMANHGYIPRNGRNLTFKVIFCGLKACYGLSTSLATILTLGGFLAINHSPVGLPFGLNRIISMKNPDGSTSVPGIIDLKLVGRHGRVEHDASLVHEDCPKDFLYPPVRIRKDWVYKLVGDVLPKVKGYNEDQNVIHTSSIPRASSSSAASVEPDHDSSSWRTYASESHLYTLVSCADVGRMRARREREISPKKLHWFHRDIARGEMAIILGVWERETYVENLDGEMNGGVAKRKKGTPLPFLLTWLADERLPDGWKPDHVQSLKGVSKRKRLIRKAAKEAIEL</sequence>
<keyword evidence="5" id="KW-0560">Oxidoreductase</keyword>
<organism evidence="9 10">
    <name type="scientific">Moniliophthora roreri</name>
    <name type="common">Frosty pod rot fungus</name>
    <name type="synonym">Monilia roreri</name>
    <dbReference type="NCBI Taxonomy" id="221103"/>
    <lineage>
        <taxon>Eukaryota</taxon>
        <taxon>Fungi</taxon>
        <taxon>Dikarya</taxon>
        <taxon>Basidiomycota</taxon>
        <taxon>Agaricomycotina</taxon>
        <taxon>Agaricomycetes</taxon>
        <taxon>Agaricomycetidae</taxon>
        <taxon>Agaricales</taxon>
        <taxon>Marasmiineae</taxon>
        <taxon>Marasmiaceae</taxon>
        <taxon>Moniliophthora</taxon>
    </lineage>
</organism>
<dbReference type="Pfam" id="PF01328">
    <property type="entry name" value="Peroxidase_2"/>
    <property type="match status" value="1"/>
</dbReference>
<feature type="domain" description="Heme haloperoxidase family profile" evidence="8">
    <location>
        <begin position="44"/>
        <end position="332"/>
    </location>
</feature>
<evidence type="ECO:0000256" key="7">
    <source>
        <dbReference type="ARBA" id="ARBA00025795"/>
    </source>
</evidence>
<evidence type="ECO:0000256" key="6">
    <source>
        <dbReference type="ARBA" id="ARBA00023004"/>
    </source>
</evidence>
<dbReference type="PANTHER" id="PTHR33577">
    <property type="entry name" value="STERIGMATOCYSTIN BIOSYNTHESIS PEROXIDASE STCC-RELATED"/>
    <property type="match status" value="1"/>
</dbReference>
<dbReference type="InterPro" id="IPR036851">
    <property type="entry name" value="Chloroperoxidase-like_sf"/>
</dbReference>
<dbReference type="AlphaFoldDB" id="A0A0W0FZZ3"/>
<dbReference type="EMBL" id="LATX01001414">
    <property type="protein sequence ID" value="KTB41915.1"/>
    <property type="molecule type" value="Genomic_DNA"/>
</dbReference>
<evidence type="ECO:0000256" key="1">
    <source>
        <dbReference type="ARBA" id="ARBA00001970"/>
    </source>
</evidence>
<evidence type="ECO:0000256" key="4">
    <source>
        <dbReference type="ARBA" id="ARBA00022723"/>
    </source>
</evidence>
<protein>
    <recommendedName>
        <fullName evidence="8">Heme haloperoxidase family profile domain-containing protein</fullName>
    </recommendedName>
</protein>
<accession>A0A0W0FZZ3</accession>
<dbReference type="Proteomes" id="UP000054988">
    <property type="component" value="Unassembled WGS sequence"/>
</dbReference>
<dbReference type="PROSITE" id="PS51405">
    <property type="entry name" value="HEME_HALOPEROXIDASE"/>
    <property type="match status" value="1"/>
</dbReference>
<dbReference type="GO" id="GO:0004601">
    <property type="term" value="F:peroxidase activity"/>
    <property type="evidence" value="ECO:0007669"/>
    <property type="project" value="UniProtKB-KW"/>
</dbReference>
<keyword evidence="4" id="KW-0479">Metal-binding</keyword>
<keyword evidence="6" id="KW-0408">Iron</keyword>
<dbReference type="eggNOG" id="ENOG502SP9D">
    <property type="taxonomic scope" value="Eukaryota"/>
</dbReference>
<dbReference type="SUPFAM" id="SSF47571">
    <property type="entry name" value="Cloroperoxidase"/>
    <property type="match status" value="1"/>
</dbReference>
<dbReference type="GO" id="GO:0046872">
    <property type="term" value="F:metal ion binding"/>
    <property type="evidence" value="ECO:0007669"/>
    <property type="project" value="UniProtKB-KW"/>
</dbReference>
<evidence type="ECO:0000313" key="10">
    <source>
        <dbReference type="Proteomes" id="UP000054988"/>
    </source>
</evidence>
<reference evidence="9 10" key="1">
    <citation type="submission" date="2015-12" db="EMBL/GenBank/DDBJ databases">
        <title>Draft genome sequence of Moniliophthora roreri, the causal agent of frosty pod rot of cacao.</title>
        <authorList>
            <person name="Aime M.C."/>
            <person name="Diaz-Valderrama J.R."/>
            <person name="Kijpornyongpan T."/>
            <person name="Phillips-Mora W."/>
        </authorList>
    </citation>
    <scope>NUCLEOTIDE SEQUENCE [LARGE SCALE GENOMIC DNA]</scope>
    <source>
        <strain evidence="9 10">MCA 2952</strain>
    </source>
</reference>
<proteinExistence type="inferred from homology"/>
<evidence type="ECO:0000313" key="9">
    <source>
        <dbReference type="EMBL" id="KTB41915.1"/>
    </source>
</evidence>
<name>A0A0W0FZZ3_MONRR</name>
<comment type="similarity">
    <text evidence="7">Belongs to the chloroperoxidase family.</text>
</comment>
<dbReference type="Gene3D" id="1.10.489.10">
    <property type="entry name" value="Chloroperoxidase-like"/>
    <property type="match status" value="1"/>
</dbReference>
<gene>
    <name evidence="9" type="ORF">WG66_5511</name>
</gene>
<keyword evidence="3" id="KW-0349">Heme</keyword>
<keyword evidence="2" id="KW-0575">Peroxidase</keyword>
<evidence type="ECO:0000256" key="3">
    <source>
        <dbReference type="ARBA" id="ARBA00022617"/>
    </source>
</evidence>
<dbReference type="InterPro" id="IPR000028">
    <property type="entry name" value="Chloroperoxidase"/>
</dbReference>
<evidence type="ECO:0000256" key="5">
    <source>
        <dbReference type="ARBA" id="ARBA00023002"/>
    </source>
</evidence>